<dbReference type="GO" id="GO:0016209">
    <property type="term" value="F:antioxidant activity"/>
    <property type="evidence" value="ECO:0007669"/>
    <property type="project" value="InterPro"/>
</dbReference>
<dbReference type="OrthoDB" id="9809746at2"/>
<dbReference type="PANTHER" id="PTHR43640:SF1">
    <property type="entry name" value="THIOREDOXIN-DEPENDENT PEROXIREDOXIN"/>
    <property type="match status" value="1"/>
</dbReference>
<organism evidence="3 4">
    <name type="scientific">Nonlabens marinus S1-08</name>
    <dbReference type="NCBI Taxonomy" id="1454201"/>
    <lineage>
        <taxon>Bacteria</taxon>
        <taxon>Pseudomonadati</taxon>
        <taxon>Bacteroidota</taxon>
        <taxon>Flavobacteriia</taxon>
        <taxon>Flavobacteriales</taxon>
        <taxon>Flavobacteriaceae</taxon>
        <taxon>Nonlabens</taxon>
    </lineage>
</organism>
<dbReference type="InterPro" id="IPR000866">
    <property type="entry name" value="AhpC/TSA"/>
</dbReference>
<dbReference type="PANTHER" id="PTHR43640">
    <property type="entry name" value="OS07G0260300 PROTEIN"/>
    <property type="match status" value="1"/>
</dbReference>
<accession>W8VP11</accession>
<evidence type="ECO:0000259" key="2">
    <source>
        <dbReference type="PROSITE" id="PS51352"/>
    </source>
</evidence>
<dbReference type="EMBL" id="AP014548">
    <property type="protein sequence ID" value="BAO54180.1"/>
    <property type="molecule type" value="Genomic_DNA"/>
</dbReference>
<dbReference type="HOGENOM" id="CLU_076204_2_0_10"/>
<feature type="domain" description="Thioredoxin" evidence="2">
    <location>
        <begin position="68"/>
        <end position="225"/>
    </location>
</feature>
<gene>
    <name evidence="3" type="ORF">NMS_0171</name>
</gene>
<feature type="region of interest" description="Disordered" evidence="1">
    <location>
        <begin position="35"/>
        <end position="54"/>
    </location>
</feature>
<protein>
    <submittedName>
        <fullName evidence="3">Alkyl hydroperoxide reductase and/or thiol-specific antioxidant family (AhpC/TSA) protein</fullName>
    </submittedName>
</protein>
<dbReference type="RefSeq" id="WP_041494922.1">
    <property type="nucleotide sequence ID" value="NZ_AP014548.1"/>
</dbReference>
<evidence type="ECO:0000313" key="3">
    <source>
        <dbReference type="EMBL" id="BAO54180.1"/>
    </source>
</evidence>
<feature type="compositionally biased region" description="Basic and acidic residues" evidence="1">
    <location>
        <begin position="40"/>
        <end position="49"/>
    </location>
</feature>
<evidence type="ECO:0000313" key="4">
    <source>
        <dbReference type="Proteomes" id="UP000031760"/>
    </source>
</evidence>
<keyword evidence="4" id="KW-1185">Reference proteome</keyword>
<dbReference type="CDD" id="cd02969">
    <property type="entry name" value="PRX_like1"/>
    <property type="match status" value="1"/>
</dbReference>
<reference evidence="3 4" key="1">
    <citation type="journal article" date="2014" name="Proc. Natl. Acad. Sci. U.S.A.">
        <title>Functional characterization of flavobacteria rhodopsins reveals a unique class of light-driven chloride pump in bacteria.</title>
        <authorList>
            <person name="Yoshizawa S."/>
            <person name="Kumagai Y."/>
            <person name="Kim H."/>
            <person name="Ogura Y."/>
            <person name="Hayashi T."/>
            <person name="Iwasaki W."/>
            <person name="DeLong E.F."/>
            <person name="Kogure K."/>
        </authorList>
    </citation>
    <scope>NUCLEOTIDE SEQUENCE [LARGE SCALE GENOMIC DNA]</scope>
    <source>
        <strain evidence="3 4">S1-08</strain>
    </source>
</reference>
<dbReference type="AlphaFoldDB" id="W8VP11"/>
<dbReference type="Proteomes" id="UP000031760">
    <property type="component" value="Chromosome"/>
</dbReference>
<dbReference type="InterPro" id="IPR047262">
    <property type="entry name" value="PRX-like1"/>
</dbReference>
<dbReference type="KEGG" id="nmf:NMS_0171"/>
<proteinExistence type="predicted"/>
<dbReference type="Gene3D" id="3.40.30.10">
    <property type="entry name" value="Glutaredoxin"/>
    <property type="match status" value="1"/>
</dbReference>
<evidence type="ECO:0000256" key="1">
    <source>
        <dbReference type="SAM" id="MobiDB-lite"/>
    </source>
</evidence>
<dbReference type="PROSITE" id="PS51352">
    <property type="entry name" value="THIOREDOXIN_2"/>
    <property type="match status" value="1"/>
</dbReference>
<dbReference type="Pfam" id="PF00578">
    <property type="entry name" value="AhpC-TSA"/>
    <property type="match status" value="1"/>
</dbReference>
<name>W8VP11_9FLAO</name>
<dbReference type="InterPro" id="IPR013766">
    <property type="entry name" value="Thioredoxin_domain"/>
</dbReference>
<sequence>MKTLKILTVICIIALASAVVFGVVNYSNPSELYASNPEAPQERFDENPREQVAPSRSINMKEDELIGYRIGDVATDFELQNIDGSMVSLSNYPDAKGFIVIFTCNHCPYSKAYEDRIITIDKEFKKKGYPVIAINPNNPEKYPDDSFAKMKIRSKEKGFTFPYLFDANQDIYPQYGATKTPHVFLLNKENGKNIVKYIGAIDDNYQDPKAVKNHFLRDAVNSLIAGQEIQNKTTVAIGCSIKS</sequence>
<dbReference type="STRING" id="1454201.NMS_0171"/>
<dbReference type="SUPFAM" id="SSF52833">
    <property type="entry name" value="Thioredoxin-like"/>
    <property type="match status" value="1"/>
</dbReference>
<dbReference type="GO" id="GO:0016491">
    <property type="term" value="F:oxidoreductase activity"/>
    <property type="evidence" value="ECO:0007669"/>
    <property type="project" value="InterPro"/>
</dbReference>
<dbReference type="InterPro" id="IPR036249">
    <property type="entry name" value="Thioredoxin-like_sf"/>
</dbReference>